<evidence type="ECO:0000256" key="3">
    <source>
        <dbReference type="ARBA" id="ARBA00022825"/>
    </source>
</evidence>
<dbReference type="InterPro" id="IPR023302">
    <property type="entry name" value="Pept_S9A_N"/>
</dbReference>
<keyword evidence="3" id="KW-0720">Serine protease</keyword>
<evidence type="ECO:0000313" key="7">
    <source>
        <dbReference type="Proteomes" id="UP000011717"/>
    </source>
</evidence>
<dbReference type="GO" id="GO:0070012">
    <property type="term" value="F:oligopeptidase activity"/>
    <property type="evidence" value="ECO:0007669"/>
    <property type="project" value="TreeGrafter"/>
</dbReference>
<dbReference type="EMBL" id="AMRV01000002">
    <property type="protein sequence ID" value="EMD83631.1"/>
    <property type="molecule type" value="Genomic_DNA"/>
</dbReference>
<reference evidence="6 7" key="1">
    <citation type="journal article" date="2013" name="Genome Announc.">
        <title>Draft Genome Sequence of Strain JLT2015T, Belonging to the Family Sphingomonadaceae of the Alphaproteobacteria.</title>
        <authorList>
            <person name="Tang K."/>
            <person name="Liu K."/>
            <person name="Li S."/>
            <person name="Jiao N."/>
        </authorList>
    </citation>
    <scope>NUCLEOTIDE SEQUENCE [LARGE SCALE GENOMIC DNA]</scope>
    <source>
        <strain evidence="6 7">JLT2015</strain>
    </source>
</reference>
<feature type="domain" description="Peptidase S9A N-terminal" evidence="5">
    <location>
        <begin position="21"/>
        <end position="411"/>
    </location>
</feature>
<accession>M2TPD1</accession>
<dbReference type="AlphaFoldDB" id="M2TPD1"/>
<keyword evidence="2" id="KW-0378">Hydrolase</keyword>
<keyword evidence="7" id="KW-1185">Reference proteome</keyword>
<dbReference type="Pfam" id="PF02897">
    <property type="entry name" value="Peptidase_S9_N"/>
    <property type="match status" value="1"/>
</dbReference>
<proteinExistence type="predicted"/>
<organism evidence="6 7">
    <name type="scientific">Pacificimonas flava</name>
    <dbReference type="NCBI Taxonomy" id="1234595"/>
    <lineage>
        <taxon>Bacteria</taxon>
        <taxon>Pseudomonadati</taxon>
        <taxon>Pseudomonadota</taxon>
        <taxon>Alphaproteobacteria</taxon>
        <taxon>Sphingomonadales</taxon>
        <taxon>Sphingosinicellaceae</taxon>
        <taxon>Pacificimonas</taxon>
    </lineage>
</organism>
<dbReference type="Pfam" id="PF00326">
    <property type="entry name" value="Peptidase_S9"/>
    <property type="match status" value="1"/>
</dbReference>
<dbReference type="SUPFAM" id="SSF53474">
    <property type="entry name" value="alpha/beta-Hydrolases"/>
    <property type="match status" value="1"/>
</dbReference>
<dbReference type="GO" id="GO:0006508">
    <property type="term" value="P:proteolysis"/>
    <property type="evidence" value="ECO:0007669"/>
    <property type="project" value="UniProtKB-KW"/>
</dbReference>
<dbReference type="PATRIC" id="fig|1234595.3.peg.602"/>
<dbReference type="OrthoDB" id="9801421at2"/>
<dbReference type="PANTHER" id="PTHR42881">
    <property type="entry name" value="PROLYL ENDOPEPTIDASE"/>
    <property type="match status" value="1"/>
</dbReference>
<sequence>MRRLLAAMLLVSGCAGTGQSDLAGADAPDPYLWLEEVEGDRALTQVREWNDETAAKLTATPSFEDYKQRAFEILANPERISVPSQILGGQVTNFRSTAENPQGLWRVAAIDDVLAGTPMWRTLIDLDKLSAEENKKWVWKGASCLAPEYQRCLVRLSDGGSDAGVIREFDMSAGRFVEGGFYAPTAKHDSGWVNRDTVLLSSDFGPGTLTESGYGREVHVWRRGTDPQASDKLLEIDPSEVGFSIFTPSTRGKRYPMVQRNITFWDSEYFHYKPDGTLAAVPLPKTAEIEDLFAGKAIVKLNEDWGQHKAGSLVAYDLDAFIERGEFGVEPVFTPSGSQAIQGVSAGADRLYITLLDDVSGRMLALDSSWNASDVEVPENGVVSLAAAGGKQDIAFFTAESFAQPPKLFATQSGEVPALVEARSPVFDPDSIDVQQRFATSSDGTRIPYFVVRKAGATGPLPTIVHAYGGFRIPQLPEYLINHPARLGPMGLFWVEEGGSFVIANIRGGGEYGPEWHESVLKEKRQLAYDDLRAVGEDLKSSGLSSTLAASGRSNGGLLAGVAYTQQPDLWDGIIMGVPLSDMRRYNKMLAGASWMGEYGNPDIPAEWAYIREYSPYQNLVPGKDYPPIMIYTSTKDDRVHPGHARKMAAKMEEYGYPFYYYENIEGGHAGAANHEEEAYRAALIMAYANTVLK</sequence>
<dbReference type="PANTHER" id="PTHR42881:SF13">
    <property type="entry name" value="PROLYL ENDOPEPTIDASE"/>
    <property type="match status" value="1"/>
</dbReference>
<keyword evidence="1" id="KW-0645">Protease</keyword>
<dbReference type="SUPFAM" id="SSF50993">
    <property type="entry name" value="Peptidase/esterase 'gauge' domain"/>
    <property type="match status" value="1"/>
</dbReference>
<dbReference type="InterPro" id="IPR001375">
    <property type="entry name" value="Peptidase_S9_cat"/>
</dbReference>
<dbReference type="InterPro" id="IPR029058">
    <property type="entry name" value="AB_hydrolase_fold"/>
</dbReference>
<dbReference type="InterPro" id="IPR002470">
    <property type="entry name" value="Peptidase_S9A"/>
</dbReference>
<dbReference type="GO" id="GO:0004252">
    <property type="term" value="F:serine-type endopeptidase activity"/>
    <property type="evidence" value="ECO:0007669"/>
    <property type="project" value="InterPro"/>
</dbReference>
<name>M2TPD1_9SPHN</name>
<protein>
    <submittedName>
        <fullName evidence="6">Prolyl endopeptidase</fullName>
    </submittedName>
</protein>
<evidence type="ECO:0000256" key="2">
    <source>
        <dbReference type="ARBA" id="ARBA00022801"/>
    </source>
</evidence>
<dbReference type="RefSeq" id="WP_008600067.1">
    <property type="nucleotide sequence ID" value="NZ_AMRV01000002.1"/>
</dbReference>
<dbReference type="GO" id="GO:0005829">
    <property type="term" value="C:cytosol"/>
    <property type="evidence" value="ECO:0007669"/>
    <property type="project" value="TreeGrafter"/>
</dbReference>
<dbReference type="Gene3D" id="3.40.50.1820">
    <property type="entry name" value="alpha/beta hydrolase"/>
    <property type="match status" value="1"/>
</dbReference>
<dbReference type="Gene3D" id="2.130.10.120">
    <property type="entry name" value="Prolyl oligopeptidase, N-terminal domain"/>
    <property type="match status" value="1"/>
</dbReference>
<comment type="caution">
    <text evidence="6">The sequence shown here is derived from an EMBL/GenBank/DDBJ whole genome shotgun (WGS) entry which is preliminary data.</text>
</comment>
<gene>
    <name evidence="6" type="ORF">C725_0603</name>
</gene>
<evidence type="ECO:0000313" key="6">
    <source>
        <dbReference type="EMBL" id="EMD83631.1"/>
    </source>
</evidence>
<evidence type="ECO:0000259" key="4">
    <source>
        <dbReference type="Pfam" id="PF00326"/>
    </source>
</evidence>
<dbReference type="PRINTS" id="PR00862">
    <property type="entry name" value="PROLIGOPTASE"/>
</dbReference>
<evidence type="ECO:0000259" key="5">
    <source>
        <dbReference type="Pfam" id="PF02897"/>
    </source>
</evidence>
<dbReference type="InterPro" id="IPR051167">
    <property type="entry name" value="Prolyl_oligopep/macrocyclase"/>
</dbReference>
<feature type="domain" description="Peptidase S9 prolyl oligopeptidase catalytic" evidence="4">
    <location>
        <begin position="494"/>
        <end position="693"/>
    </location>
</feature>
<dbReference type="Proteomes" id="UP000011717">
    <property type="component" value="Unassembled WGS sequence"/>
</dbReference>
<evidence type="ECO:0000256" key="1">
    <source>
        <dbReference type="ARBA" id="ARBA00022670"/>
    </source>
</evidence>